<keyword evidence="2" id="KW-1185">Reference proteome</keyword>
<organism evidence="1 2">
    <name type="scientific">Paramecium sonneborni</name>
    <dbReference type="NCBI Taxonomy" id="65129"/>
    <lineage>
        <taxon>Eukaryota</taxon>
        <taxon>Sar</taxon>
        <taxon>Alveolata</taxon>
        <taxon>Ciliophora</taxon>
        <taxon>Intramacronucleata</taxon>
        <taxon>Oligohymenophorea</taxon>
        <taxon>Peniculida</taxon>
        <taxon>Parameciidae</taxon>
        <taxon>Paramecium</taxon>
    </lineage>
</organism>
<protein>
    <submittedName>
        <fullName evidence="1">Uncharacterized protein</fullName>
    </submittedName>
</protein>
<name>A0A8S1LXW8_9CILI</name>
<evidence type="ECO:0000313" key="2">
    <source>
        <dbReference type="Proteomes" id="UP000692954"/>
    </source>
</evidence>
<gene>
    <name evidence="1" type="ORF">PSON_ATCC_30995.1.T0270379</name>
</gene>
<dbReference type="EMBL" id="CAJJDN010000027">
    <property type="protein sequence ID" value="CAD8071152.1"/>
    <property type="molecule type" value="Genomic_DNA"/>
</dbReference>
<reference evidence="1" key="1">
    <citation type="submission" date="2021-01" db="EMBL/GenBank/DDBJ databases">
        <authorList>
            <consortium name="Genoscope - CEA"/>
            <person name="William W."/>
        </authorList>
    </citation>
    <scope>NUCLEOTIDE SEQUENCE</scope>
</reference>
<sequence length="616" mass="74016">MISDSQQSFKDFVQNYAIRQQYKTVKKNYQKSYQDSLRTNQESQIKSIQIEQNLSYALSNRRASNGDPQMNLRFQPISSTKTSSSELPLFTVRQWSQKKKPMYLMRNSQLFNDVIRKASHQNIQQQLVPIKSQEQLIKGYLYQLSEKRKVISKPQGTEDLLNFEVDQLYIDITRKDNILSPKFPNKNQFGVKLIFRNLLGTAFDQQIFFDLNRLRAVHLGMQLTHAHFFRFKYHFLNRFMLLNISTEKMFNCCEKIENMRPYILNEILEYEIYGGEEGIQAISKSMYQKILSDVTLAPYFEKIDVATQEIKFARLFFQLIYHLDSPNYSCETLRQRHVKYALTNVQLTNFKYYLSLTLQETKIPWKNIRLLLRRMDIYKYAIINKKDLQYYVNQLGFNQFIENFINNCQQDTMLSELMSRRGKQRFTAHCCNIFHYFFRYNLKAITRDDLHQIHSKKTIINERIFEKLKQKAIQEVKLLTNDTLIIEDFKEDWEEIKPIILGESRGQLIVNLGEDFLIQKAQMILEYEFEQRHLNYIYETEEANMSQSILCKLNLLLYGIRFFKKQDLQIIHKRFKITYSQYYEFQQSFKVALQDYKMLNYVHQIIEEYEKYIVCD</sequence>
<dbReference type="AlphaFoldDB" id="A0A8S1LXW8"/>
<comment type="caution">
    <text evidence="1">The sequence shown here is derived from an EMBL/GenBank/DDBJ whole genome shotgun (WGS) entry which is preliminary data.</text>
</comment>
<dbReference type="OrthoDB" id="285847at2759"/>
<evidence type="ECO:0000313" key="1">
    <source>
        <dbReference type="EMBL" id="CAD8071152.1"/>
    </source>
</evidence>
<accession>A0A8S1LXW8</accession>
<dbReference type="Proteomes" id="UP000692954">
    <property type="component" value="Unassembled WGS sequence"/>
</dbReference>
<proteinExistence type="predicted"/>